<dbReference type="OrthoDB" id="340960at2"/>
<dbReference type="STRING" id="869212.Turpa_2298"/>
<name>I4B6N6_TURPD</name>
<evidence type="ECO:0000313" key="2">
    <source>
        <dbReference type="EMBL" id="AFM12943.1"/>
    </source>
</evidence>
<keyword evidence="2" id="KW-0378">Hydrolase</keyword>
<accession>I4B6N6</accession>
<reference evidence="2 3" key="1">
    <citation type="submission" date="2012-06" db="EMBL/GenBank/DDBJ databases">
        <title>The complete chromosome of genome of Turneriella parva DSM 21527.</title>
        <authorList>
            <consortium name="US DOE Joint Genome Institute (JGI-PGF)"/>
            <person name="Lucas S."/>
            <person name="Han J."/>
            <person name="Lapidus A."/>
            <person name="Bruce D."/>
            <person name="Goodwin L."/>
            <person name="Pitluck S."/>
            <person name="Peters L."/>
            <person name="Kyrpides N."/>
            <person name="Mavromatis K."/>
            <person name="Ivanova N."/>
            <person name="Mikhailova N."/>
            <person name="Chertkov O."/>
            <person name="Detter J.C."/>
            <person name="Tapia R."/>
            <person name="Han C."/>
            <person name="Land M."/>
            <person name="Hauser L."/>
            <person name="Markowitz V."/>
            <person name="Cheng J.-F."/>
            <person name="Hugenholtz P."/>
            <person name="Woyke T."/>
            <person name="Wu D."/>
            <person name="Gronow S."/>
            <person name="Wellnitz S."/>
            <person name="Brambilla E."/>
            <person name="Klenk H.-P."/>
            <person name="Eisen J.A."/>
        </authorList>
    </citation>
    <scope>NUCLEOTIDE SEQUENCE [LARGE SCALE GENOMIC DNA]</scope>
    <source>
        <strain evidence="3">ATCC BAA-1111 / DSM 21527 / NCTC 11395 / H</strain>
    </source>
</reference>
<dbReference type="HOGENOM" id="CLU_622464_0_0_12"/>
<dbReference type="EMBL" id="CP002959">
    <property type="protein sequence ID" value="AFM12943.1"/>
    <property type="molecule type" value="Genomic_DNA"/>
</dbReference>
<feature type="chain" id="PRO_5003685961" evidence="1">
    <location>
        <begin position="20"/>
        <end position="440"/>
    </location>
</feature>
<dbReference type="KEGG" id="tpx:Turpa_2298"/>
<dbReference type="Gene3D" id="3.40.630.40">
    <property type="entry name" value="Zn-dependent exopeptidases"/>
    <property type="match status" value="1"/>
</dbReference>
<proteinExistence type="predicted"/>
<dbReference type="Proteomes" id="UP000006048">
    <property type="component" value="Chromosome"/>
</dbReference>
<protein>
    <submittedName>
        <fullName evidence="2">Cell wall hydrolase/autolysin</fullName>
    </submittedName>
</protein>
<evidence type="ECO:0000256" key="1">
    <source>
        <dbReference type="SAM" id="SignalP"/>
    </source>
</evidence>
<dbReference type="GO" id="GO:0016787">
    <property type="term" value="F:hydrolase activity"/>
    <property type="evidence" value="ECO:0007669"/>
    <property type="project" value="UniProtKB-KW"/>
</dbReference>
<keyword evidence="1" id="KW-0732">Signal</keyword>
<keyword evidence="3" id="KW-1185">Reference proteome</keyword>
<evidence type="ECO:0000313" key="3">
    <source>
        <dbReference type="Proteomes" id="UP000006048"/>
    </source>
</evidence>
<dbReference type="AlphaFoldDB" id="I4B6N6"/>
<organism evidence="2 3">
    <name type="scientific">Turneriella parva (strain ATCC BAA-1111 / DSM 21527 / NCTC 11395 / H)</name>
    <name type="common">Leptospira parva</name>
    <dbReference type="NCBI Taxonomy" id="869212"/>
    <lineage>
        <taxon>Bacteria</taxon>
        <taxon>Pseudomonadati</taxon>
        <taxon>Spirochaetota</taxon>
        <taxon>Spirochaetia</taxon>
        <taxon>Leptospirales</taxon>
        <taxon>Leptospiraceae</taxon>
        <taxon>Turneriella</taxon>
    </lineage>
</organism>
<dbReference type="RefSeq" id="WP_014803449.1">
    <property type="nucleotide sequence ID" value="NC_018020.1"/>
</dbReference>
<feature type="signal peptide" evidence="1">
    <location>
        <begin position="1"/>
        <end position="19"/>
    </location>
</feature>
<sequence length="440" mass="49556">MRIGAAVTLALLLSASAFGYRVVLDPGHGGRDQVPHSLYGDKFDRRLGIYLDKFREGARHRGVWEFEVMHDIGVKAKALLDLTQTAEGREKFGKILARYGKISGSVQQIEAFMSREAGYTENYFERRDDLNAAYRLYDYPDQKTGALQPGTISRINALAPELVITLHLTHTEAPASGGMAAVITPGYRTYSLAHRYARANAEGRQAIRATFGKTAWNRWFISDDRYKVFPSFMADAFIYYIGFWSKADGLHTDFTRFRGHRHNLITWRYADSDSIVESLYGKAGERYATSLAAFEPLGPFWEREKGEPEDWRREGGEEGFGGDNHFAGTEVLRYTRAAFMVNGFDTANTAPKILAPYLSTWAVPTYVNAISAFVELAHTTSKRDHLRMARYRHIYAEAIAVSAYSLLYGLGDARVAKGKPINLARYQNLAGGNYFKRVKK</sequence>
<gene>
    <name evidence="2" type="ordered locus">Turpa_2298</name>
</gene>
<dbReference type="PATRIC" id="fig|869212.3.peg.2311"/>